<sequence>MVASPIYNFFKEELEENSTVIYLDSPSPSPAPIADDSSPAAEADAGDIKRESTPYAADLDSKEDSTGGMSGGQKAGVAVGVITGAFVVGAGVVVYKKRQHNS</sequence>
<gene>
    <name evidence="3" type="ORF">SASPL_156202</name>
</gene>
<keyword evidence="2" id="KW-0812">Transmembrane</keyword>
<evidence type="ECO:0000256" key="2">
    <source>
        <dbReference type="SAM" id="Phobius"/>
    </source>
</evidence>
<reference evidence="3" key="1">
    <citation type="submission" date="2018-01" db="EMBL/GenBank/DDBJ databases">
        <authorList>
            <person name="Mao J.F."/>
        </authorList>
    </citation>
    <scope>NUCLEOTIDE SEQUENCE</scope>
    <source>
        <strain evidence="3">Huo1</strain>
        <tissue evidence="3">Leaf</tissue>
    </source>
</reference>
<dbReference type="PANTHER" id="PTHR36721:SF15">
    <property type="entry name" value="EN_SPM-LIKE TRANSPOSON PROTEIN"/>
    <property type="match status" value="1"/>
</dbReference>
<evidence type="ECO:0000313" key="4">
    <source>
        <dbReference type="Proteomes" id="UP000298416"/>
    </source>
</evidence>
<organism evidence="3">
    <name type="scientific">Salvia splendens</name>
    <name type="common">Scarlet sage</name>
    <dbReference type="NCBI Taxonomy" id="180675"/>
    <lineage>
        <taxon>Eukaryota</taxon>
        <taxon>Viridiplantae</taxon>
        <taxon>Streptophyta</taxon>
        <taxon>Embryophyta</taxon>
        <taxon>Tracheophyta</taxon>
        <taxon>Spermatophyta</taxon>
        <taxon>Magnoliopsida</taxon>
        <taxon>eudicotyledons</taxon>
        <taxon>Gunneridae</taxon>
        <taxon>Pentapetalae</taxon>
        <taxon>asterids</taxon>
        <taxon>lamiids</taxon>
        <taxon>Lamiales</taxon>
        <taxon>Lamiaceae</taxon>
        <taxon>Nepetoideae</taxon>
        <taxon>Mentheae</taxon>
        <taxon>Salviinae</taxon>
        <taxon>Salvia</taxon>
        <taxon>Salvia subgen. Calosphace</taxon>
        <taxon>core Calosphace</taxon>
    </lineage>
</organism>
<feature type="transmembrane region" description="Helical" evidence="2">
    <location>
        <begin position="75"/>
        <end position="95"/>
    </location>
</feature>
<accession>A0A8X8VX20</accession>
<dbReference type="Proteomes" id="UP000298416">
    <property type="component" value="Unassembled WGS sequence"/>
</dbReference>
<evidence type="ECO:0000256" key="1">
    <source>
        <dbReference type="SAM" id="MobiDB-lite"/>
    </source>
</evidence>
<keyword evidence="4" id="KW-1185">Reference proteome</keyword>
<evidence type="ECO:0000313" key="3">
    <source>
        <dbReference type="EMBL" id="KAG6384000.1"/>
    </source>
</evidence>
<name>A0A8X8VX20_SALSN</name>
<keyword evidence="2" id="KW-1133">Transmembrane helix</keyword>
<dbReference type="PANTHER" id="PTHR36721">
    <property type="entry name" value="PROLINE-RICH FAMILY PROTEIN"/>
    <property type="match status" value="1"/>
</dbReference>
<dbReference type="AlphaFoldDB" id="A0A8X8VX20"/>
<proteinExistence type="predicted"/>
<feature type="compositionally biased region" description="Low complexity" evidence="1">
    <location>
        <begin position="32"/>
        <end position="43"/>
    </location>
</feature>
<dbReference type="EMBL" id="PNBA02000320">
    <property type="protein sequence ID" value="KAG6384000.1"/>
    <property type="molecule type" value="Genomic_DNA"/>
</dbReference>
<protein>
    <submittedName>
        <fullName evidence="3">Uncharacterized protein</fullName>
    </submittedName>
</protein>
<feature type="region of interest" description="Disordered" evidence="1">
    <location>
        <begin position="23"/>
        <end position="73"/>
    </location>
</feature>
<keyword evidence="2" id="KW-0472">Membrane</keyword>
<comment type="caution">
    <text evidence="3">The sequence shown here is derived from an EMBL/GenBank/DDBJ whole genome shotgun (WGS) entry which is preliminary data.</text>
</comment>
<reference evidence="3" key="2">
    <citation type="submission" date="2020-08" db="EMBL/GenBank/DDBJ databases">
        <title>Plant Genome Project.</title>
        <authorList>
            <person name="Zhang R.-G."/>
        </authorList>
    </citation>
    <scope>NUCLEOTIDE SEQUENCE</scope>
    <source>
        <strain evidence="3">Huo1</strain>
        <tissue evidence="3">Leaf</tissue>
    </source>
</reference>